<evidence type="ECO:0000313" key="2">
    <source>
        <dbReference type="EMBL" id="MBB4045753.1"/>
    </source>
</evidence>
<dbReference type="Proteomes" id="UP000560658">
    <property type="component" value="Unassembled WGS sequence"/>
</dbReference>
<proteinExistence type="predicted"/>
<keyword evidence="3" id="KW-1185">Reference proteome</keyword>
<keyword evidence="1" id="KW-0732">Signal</keyword>
<reference evidence="2" key="1">
    <citation type="submission" date="2020-08" db="EMBL/GenBank/DDBJ databases">
        <title>Genomic Encyclopedia of Type Strains, Phase IV (KMG-IV): sequencing the most valuable type-strain genomes for metagenomic binning, comparative biology and taxonomic classification.</title>
        <authorList>
            <person name="Goeker M."/>
        </authorList>
    </citation>
    <scope>NUCLEOTIDE SEQUENCE [LARGE SCALE GENOMIC DNA]</scope>
    <source>
        <strain evidence="2">DSM 105720</strain>
    </source>
</reference>
<feature type="chain" id="PRO_5032872631" description="Conjugal transfer protein TraO" evidence="1">
    <location>
        <begin position="22"/>
        <end position="192"/>
    </location>
</feature>
<name>A0A840DAZ7_9BACE</name>
<protein>
    <recommendedName>
        <fullName evidence="4">Conjugal transfer protein TraO</fullName>
    </recommendedName>
</protein>
<sequence length="192" mass="21499">MRKYLCMTFALLALAMGRADAQRCLPGMKGVQLTADMTDGFYNHFNRNDAGFAFGLSVSACIKGGNQWIFGGEILQRYYPYRSTRIPLAQYTGEAGYYYNFFSDPKKMFFLNIGGSALAGYESVNGGRKLLDDGAALRKQESFIYGGAVTLETETYLSDKVVLLFRLRERVLWGSAARHFHTQYGLGIKLVL</sequence>
<evidence type="ECO:0008006" key="4">
    <source>
        <dbReference type="Google" id="ProtNLM"/>
    </source>
</evidence>
<organism evidence="2 3">
    <name type="scientific">Bacteroides reticulotermitis</name>
    <dbReference type="NCBI Taxonomy" id="1133319"/>
    <lineage>
        <taxon>Bacteria</taxon>
        <taxon>Pseudomonadati</taxon>
        <taxon>Bacteroidota</taxon>
        <taxon>Bacteroidia</taxon>
        <taxon>Bacteroidales</taxon>
        <taxon>Bacteroidaceae</taxon>
        <taxon>Bacteroides</taxon>
    </lineage>
</organism>
<dbReference type="AlphaFoldDB" id="A0A840DAZ7"/>
<feature type="signal peptide" evidence="1">
    <location>
        <begin position="1"/>
        <end position="21"/>
    </location>
</feature>
<evidence type="ECO:0000256" key="1">
    <source>
        <dbReference type="SAM" id="SignalP"/>
    </source>
</evidence>
<dbReference type="EMBL" id="JACIER010000018">
    <property type="protein sequence ID" value="MBB4045753.1"/>
    <property type="molecule type" value="Genomic_DNA"/>
</dbReference>
<dbReference type="Pfam" id="PF10626">
    <property type="entry name" value="TraO"/>
    <property type="match status" value="1"/>
</dbReference>
<comment type="caution">
    <text evidence="2">The sequence shown here is derived from an EMBL/GenBank/DDBJ whole genome shotgun (WGS) entry which is preliminary data.</text>
</comment>
<evidence type="ECO:0000313" key="3">
    <source>
        <dbReference type="Proteomes" id="UP000560658"/>
    </source>
</evidence>
<gene>
    <name evidence="2" type="ORF">GGR06_003575</name>
</gene>
<dbReference type="InterPro" id="IPR018899">
    <property type="entry name" value="Conjug_transposon_Tra0"/>
</dbReference>
<dbReference type="RefSeq" id="WP_183209333.1">
    <property type="nucleotide sequence ID" value="NZ_JACIER010000018.1"/>
</dbReference>
<accession>A0A840DAZ7</accession>